<proteinExistence type="predicted"/>
<gene>
    <name evidence="2" type="ORF">OESDEN_02932</name>
</gene>
<organism evidence="2 3">
    <name type="scientific">Oesophagostomum dentatum</name>
    <name type="common">Nodular worm</name>
    <dbReference type="NCBI Taxonomy" id="61180"/>
    <lineage>
        <taxon>Eukaryota</taxon>
        <taxon>Metazoa</taxon>
        <taxon>Ecdysozoa</taxon>
        <taxon>Nematoda</taxon>
        <taxon>Chromadorea</taxon>
        <taxon>Rhabditida</taxon>
        <taxon>Rhabditina</taxon>
        <taxon>Rhabditomorpha</taxon>
        <taxon>Strongyloidea</taxon>
        <taxon>Strongylidae</taxon>
        <taxon>Oesophagostomum</taxon>
    </lineage>
</organism>
<evidence type="ECO:0000313" key="2">
    <source>
        <dbReference type="EMBL" id="KHJ97090.1"/>
    </source>
</evidence>
<dbReference type="Proteomes" id="UP000053660">
    <property type="component" value="Unassembled WGS sequence"/>
</dbReference>
<accession>A0A0B1TNY2</accession>
<reference evidence="2 3" key="1">
    <citation type="submission" date="2014-03" db="EMBL/GenBank/DDBJ databases">
        <title>Draft genome of the hookworm Oesophagostomum dentatum.</title>
        <authorList>
            <person name="Mitreva M."/>
        </authorList>
    </citation>
    <scope>NUCLEOTIDE SEQUENCE [LARGE SCALE GENOMIC DNA]</scope>
    <source>
        <strain evidence="2 3">OD-Hann</strain>
    </source>
</reference>
<dbReference type="EMBL" id="KN549522">
    <property type="protein sequence ID" value="KHJ97090.1"/>
    <property type="molecule type" value="Genomic_DNA"/>
</dbReference>
<keyword evidence="1" id="KW-1133">Transmembrane helix</keyword>
<keyword evidence="1" id="KW-0472">Membrane</keyword>
<keyword evidence="1" id="KW-0812">Transmembrane</keyword>
<feature type="transmembrane region" description="Helical" evidence="1">
    <location>
        <begin position="43"/>
        <end position="61"/>
    </location>
</feature>
<keyword evidence="3" id="KW-1185">Reference proteome</keyword>
<evidence type="ECO:0000313" key="3">
    <source>
        <dbReference type="Proteomes" id="UP000053660"/>
    </source>
</evidence>
<protein>
    <submittedName>
        <fullName evidence="2">Uncharacterized protein</fullName>
    </submittedName>
</protein>
<sequence>MLSMEKLSSHLRISKTGQIFCRPSSLSWYNTCSDSRNWFHMRFFETILHVTTWLTFIIFWWNSKNTSQCIKQRMLTTFFHYNICLFLFDHEECFCMSLLTSCSSGLFYMR</sequence>
<dbReference type="AlphaFoldDB" id="A0A0B1TNY2"/>
<evidence type="ECO:0000256" key="1">
    <source>
        <dbReference type="SAM" id="Phobius"/>
    </source>
</evidence>
<name>A0A0B1TNY2_OESDE</name>